<reference evidence="1" key="1">
    <citation type="journal article" date="2023" name="Mol. Biol. Evol.">
        <title>Third-Generation Sequencing Reveals the Adaptive Role of the Epigenome in Three Deep-Sea Polychaetes.</title>
        <authorList>
            <person name="Perez M."/>
            <person name="Aroh O."/>
            <person name="Sun Y."/>
            <person name="Lan Y."/>
            <person name="Juniper S.K."/>
            <person name="Young C.R."/>
            <person name="Angers B."/>
            <person name="Qian P.Y."/>
        </authorList>
    </citation>
    <scope>NUCLEOTIDE SEQUENCE</scope>
    <source>
        <strain evidence="1">P08H-3</strain>
    </source>
</reference>
<accession>A0AAD9ISP8</accession>
<organism evidence="1 2">
    <name type="scientific">Paralvinella palmiformis</name>
    <dbReference type="NCBI Taxonomy" id="53620"/>
    <lineage>
        <taxon>Eukaryota</taxon>
        <taxon>Metazoa</taxon>
        <taxon>Spiralia</taxon>
        <taxon>Lophotrochozoa</taxon>
        <taxon>Annelida</taxon>
        <taxon>Polychaeta</taxon>
        <taxon>Sedentaria</taxon>
        <taxon>Canalipalpata</taxon>
        <taxon>Terebellida</taxon>
        <taxon>Terebelliformia</taxon>
        <taxon>Alvinellidae</taxon>
        <taxon>Paralvinella</taxon>
    </lineage>
</organism>
<dbReference type="AlphaFoldDB" id="A0AAD9ISP8"/>
<proteinExistence type="predicted"/>
<name>A0AAD9ISP8_9ANNE</name>
<evidence type="ECO:0000313" key="2">
    <source>
        <dbReference type="Proteomes" id="UP001208570"/>
    </source>
</evidence>
<comment type="caution">
    <text evidence="1">The sequence shown here is derived from an EMBL/GenBank/DDBJ whole genome shotgun (WGS) entry which is preliminary data.</text>
</comment>
<evidence type="ECO:0000313" key="1">
    <source>
        <dbReference type="EMBL" id="KAK2140189.1"/>
    </source>
</evidence>
<dbReference type="EMBL" id="JAODUP010001448">
    <property type="protein sequence ID" value="KAK2140189.1"/>
    <property type="molecule type" value="Genomic_DNA"/>
</dbReference>
<gene>
    <name evidence="1" type="ORF">LSH36_1445g00004</name>
</gene>
<keyword evidence="2" id="KW-1185">Reference proteome</keyword>
<protein>
    <submittedName>
        <fullName evidence="1">Uncharacterized protein</fullName>
    </submittedName>
</protein>
<sequence>MRLSIDFLTKGQLVKMLRAFNSEGIFKDDSVWFPTYHCLNIIWNYSSDSPKLSEASVVWQCLISGFTFFRLLATSGVYLYNGSQP</sequence>
<dbReference type="Proteomes" id="UP001208570">
    <property type="component" value="Unassembled WGS sequence"/>
</dbReference>